<dbReference type="AlphaFoldDB" id="A0AAV1JJ49"/>
<name>A0AAV1JJ49_9NEOP</name>
<keyword evidence="2" id="KW-1185">Reference proteome</keyword>
<dbReference type="EMBL" id="CAVLEF010000011">
    <property type="protein sequence ID" value="CAK1548950.1"/>
    <property type="molecule type" value="Genomic_DNA"/>
</dbReference>
<organism evidence="1 2">
    <name type="scientific">Leptosia nina</name>
    <dbReference type="NCBI Taxonomy" id="320188"/>
    <lineage>
        <taxon>Eukaryota</taxon>
        <taxon>Metazoa</taxon>
        <taxon>Ecdysozoa</taxon>
        <taxon>Arthropoda</taxon>
        <taxon>Hexapoda</taxon>
        <taxon>Insecta</taxon>
        <taxon>Pterygota</taxon>
        <taxon>Neoptera</taxon>
        <taxon>Endopterygota</taxon>
        <taxon>Lepidoptera</taxon>
        <taxon>Glossata</taxon>
        <taxon>Ditrysia</taxon>
        <taxon>Papilionoidea</taxon>
        <taxon>Pieridae</taxon>
        <taxon>Pierinae</taxon>
        <taxon>Leptosia</taxon>
    </lineage>
</organism>
<accession>A0AAV1JJ49</accession>
<reference evidence="1 2" key="1">
    <citation type="submission" date="2023-11" db="EMBL/GenBank/DDBJ databases">
        <authorList>
            <person name="Okamura Y."/>
        </authorList>
    </citation>
    <scope>NUCLEOTIDE SEQUENCE [LARGE SCALE GENOMIC DNA]</scope>
</reference>
<evidence type="ECO:0000313" key="2">
    <source>
        <dbReference type="Proteomes" id="UP001497472"/>
    </source>
</evidence>
<comment type="caution">
    <text evidence="1">The sequence shown here is derived from an EMBL/GenBank/DDBJ whole genome shotgun (WGS) entry which is preliminary data.</text>
</comment>
<evidence type="ECO:0000313" key="1">
    <source>
        <dbReference type="EMBL" id="CAK1548950.1"/>
    </source>
</evidence>
<gene>
    <name evidence="1" type="ORF">LNINA_LOCUS8298</name>
</gene>
<proteinExistence type="predicted"/>
<sequence>MQPVRASADSTFKLEFNSISPKSTLFGSRVQRHAVTPVRLCARAATSVRRLTHTSIPLVALMLGKFVT</sequence>
<protein>
    <submittedName>
        <fullName evidence="1">Uncharacterized protein</fullName>
    </submittedName>
</protein>
<dbReference type="Proteomes" id="UP001497472">
    <property type="component" value="Unassembled WGS sequence"/>
</dbReference>